<dbReference type="SUPFAM" id="SSF56059">
    <property type="entry name" value="Glutathione synthetase ATP-binding domain-like"/>
    <property type="match status" value="1"/>
</dbReference>
<name>A1ZG00_MICM2</name>
<keyword evidence="1" id="KW-0547">Nucleotide-binding</keyword>
<accession>A1ZG00</accession>
<proteinExistence type="predicted"/>
<dbReference type="GO" id="GO:0005737">
    <property type="term" value="C:cytoplasm"/>
    <property type="evidence" value="ECO:0007669"/>
    <property type="project" value="TreeGrafter"/>
</dbReference>
<organism evidence="3 4">
    <name type="scientific">Microscilla marina ATCC 23134</name>
    <dbReference type="NCBI Taxonomy" id="313606"/>
    <lineage>
        <taxon>Bacteria</taxon>
        <taxon>Pseudomonadati</taxon>
        <taxon>Bacteroidota</taxon>
        <taxon>Cytophagia</taxon>
        <taxon>Cytophagales</taxon>
        <taxon>Microscillaceae</taxon>
        <taxon>Microscilla</taxon>
    </lineage>
</organism>
<protein>
    <submittedName>
        <fullName evidence="3">Glutathione synthase</fullName>
    </submittedName>
</protein>
<comment type="caution">
    <text evidence="3">The sequence shown here is derived from an EMBL/GenBank/DDBJ whole genome shotgun (WGS) entry which is preliminary data.</text>
</comment>
<dbReference type="Pfam" id="PF08443">
    <property type="entry name" value="RimK"/>
    <property type="match status" value="1"/>
</dbReference>
<evidence type="ECO:0000313" key="4">
    <source>
        <dbReference type="Proteomes" id="UP000004095"/>
    </source>
</evidence>
<evidence type="ECO:0000313" key="3">
    <source>
        <dbReference type="EMBL" id="EAY30924.1"/>
    </source>
</evidence>
<dbReference type="InterPro" id="IPR013651">
    <property type="entry name" value="ATP-grasp_RimK-type"/>
</dbReference>
<dbReference type="PANTHER" id="PTHR21621">
    <property type="entry name" value="RIBOSOMAL PROTEIN S6 MODIFICATION PROTEIN"/>
    <property type="match status" value="1"/>
</dbReference>
<keyword evidence="4" id="KW-1185">Reference proteome</keyword>
<dbReference type="eggNOG" id="COG0189">
    <property type="taxonomic scope" value="Bacteria"/>
</dbReference>
<dbReference type="AlphaFoldDB" id="A1ZG00"/>
<dbReference type="InterPro" id="IPR011761">
    <property type="entry name" value="ATP-grasp"/>
</dbReference>
<dbReference type="GO" id="GO:0018169">
    <property type="term" value="F:ribosomal S6-glutamic acid ligase activity"/>
    <property type="evidence" value="ECO:0007669"/>
    <property type="project" value="TreeGrafter"/>
</dbReference>
<dbReference type="GO" id="GO:0046872">
    <property type="term" value="F:metal ion binding"/>
    <property type="evidence" value="ECO:0007669"/>
    <property type="project" value="InterPro"/>
</dbReference>
<evidence type="ECO:0000259" key="2">
    <source>
        <dbReference type="PROSITE" id="PS50975"/>
    </source>
</evidence>
<dbReference type="RefSeq" id="WP_002694638.1">
    <property type="nucleotide sequence ID" value="NZ_AAWS01000005.1"/>
</dbReference>
<dbReference type="PROSITE" id="PS50975">
    <property type="entry name" value="ATP_GRASP"/>
    <property type="match status" value="1"/>
</dbReference>
<dbReference type="OrthoDB" id="4789744at2"/>
<dbReference type="Proteomes" id="UP000004095">
    <property type="component" value="Unassembled WGS sequence"/>
</dbReference>
<sequence length="332" mass="37923">MELRTRNNTQHIQPKVYILHENNEWFEPLKEELELLGVPYESWFIHEGRIDLSQAPPEGIFFSRMSASSHTRNHRFAIEFTETILAWLEAHGRRVINGTAALRLEESKAKQHIALQQHGIQTPKTYVVSGKQAALDAARKLGDAPFIVKPNRGGKGLGVQLFHSLESFELALDDYLNVLASVDGIYLIQEYIKPKGGHINRVEFINGQLYYAVEVDTSQGFELCPADACNNRALDNSEAPKEKFRIIDNYQHPYLARFEQFLQTNQVEVASIEYLQAADGEIYVYDINTNTNYNWRAEQKSTSGALKGTRKLAEFLFDEWSEIKQPQLATSF</sequence>
<dbReference type="Gene3D" id="3.30.470.20">
    <property type="entry name" value="ATP-grasp fold, B domain"/>
    <property type="match status" value="1"/>
</dbReference>
<gene>
    <name evidence="3" type="ORF">M23134_01248</name>
</gene>
<evidence type="ECO:0000256" key="1">
    <source>
        <dbReference type="PROSITE-ProRule" id="PRU00409"/>
    </source>
</evidence>
<dbReference type="GO" id="GO:0005524">
    <property type="term" value="F:ATP binding"/>
    <property type="evidence" value="ECO:0007669"/>
    <property type="project" value="UniProtKB-UniRule"/>
</dbReference>
<dbReference type="PANTHER" id="PTHR21621:SF0">
    <property type="entry name" value="BETA-CITRYLGLUTAMATE SYNTHASE B-RELATED"/>
    <property type="match status" value="1"/>
</dbReference>
<dbReference type="EMBL" id="AAWS01000005">
    <property type="protein sequence ID" value="EAY30924.1"/>
    <property type="molecule type" value="Genomic_DNA"/>
</dbReference>
<keyword evidence="1" id="KW-0067">ATP-binding</keyword>
<feature type="domain" description="ATP-grasp" evidence="2">
    <location>
        <begin position="112"/>
        <end position="317"/>
    </location>
</feature>
<dbReference type="GO" id="GO:0009432">
    <property type="term" value="P:SOS response"/>
    <property type="evidence" value="ECO:0007669"/>
    <property type="project" value="TreeGrafter"/>
</dbReference>
<reference evidence="3 4" key="1">
    <citation type="submission" date="2007-01" db="EMBL/GenBank/DDBJ databases">
        <authorList>
            <person name="Haygood M."/>
            <person name="Podell S."/>
            <person name="Anderson C."/>
            <person name="Hopkinson B."/>
            <person name="Roe K."/>
            <person name="Barbeau K."/>
            <person name="Gaasterland T."/>
            <person name="Ferriera S."/>
            <person name="Johnson J."/>
            <person name="Kravitz S."/>
            <person name="Beeson K."/>
            <person name="Sutton G."/>
            <person name="Rogers Y.-H."/>
            <person name="Friedman R."/>
            <person name="Frazier M."/>
            <person name="Venter J.C."/>
        </authorList>
    </citation>
    <scope>NUCLEOTIDE SEQUENCE [LARGE SCALE GENOMIC DNA]</scope>
    <source>
        <strain evidence="3 4">ATCC 23134</strain>
    </source>
</reference>